<dbReference type="SUPFAM" id="SSF48264">
    <property type="entry name" value="Cytochrome P450"/>
    <property type="match status" value="1"/>
</dbReference>
<evidence type="ECO:0000256" key="9">
    <source>
        <dbReference type="ARBA" id="ARBA00023002"/>
    </source>
</evidence>
<comment type="catalytic activity">
    <reaction evidence="16">
        <text>an organic molecule + reduced [NADPH--hemoprotein reductase] + O2 = an alcohol + oxidized [NADPH--hemoprotein reductase] + H2O + H(+)</text>
        <dbReference type="Rhea" id="RHEA:17149"/>
        <dbReference type="Rhea" id="RHEA-COMP:11964"/>
        <dbReference type="Rhea" id="RHEA-COMP:11965"/>
        <dbReference type="ChEBI" id="CHEBI:15377"/>
        <dbReference type="ChEBI" id="CHEBI:15378"/>
        <dbReference type="ChEBI" id="CHEBI:15379"/>
        <dbReference type="ChEBI" id="CHEBI:30879"/>
        <dbReference type="ChEBI" id="CHEBI:57618"/>
        <dbReference type="ChEBI" id="CHEBI:58210"/>
        <dbReference type="ChEBI" id="CHEBI:142491"/>
        <dbReference type="EC" id="1.14.14.1"/>
    </reaction>
</comment>
<dbReference type="GO" id="GO:0016712">
    <property type="term" value="F:oxidoreductase activity, acting on paired donors, with incorporation or reduction of molecular oxygen, reduced flavin or flavoprotein as one donor, and incorporation of one atom of oxygen"/>
    <property type="evidence" value="ECO:0007669"/>
    <property type="project" value="UniProtKB-EC"/>
</dbReference>
<dbReference type="GO" id="GO:0020037">
    <property type="term" value="F:heme binding"/>
    <property type="evidence" value="ECO:0007669"/>
    <property type="project" value="UniProtKB-UniRule"/>
</dbReference>
<keyword evidence="9 15" id="KW-0560">Oxidoreductase</keyword>
<gene>
    <name evidence="18" type="ORF">HJG63_012313</name>
</gene>
<dbReference type="Proteomes" id="UP000593571">
    <property type="component" value="Unassembled WGS sequence"/>
</dbReference>
<keyword evidence="17" id="KW-1133">Transmembrane helix</keyword>
<name>A0A7J8F076_ROUAE</name>
<evidence type="ECO:0000256" key="6">
    <source>
        <dbReference type="ARBA" id="ARBA00022723"/>
    </source>
</evidence>
<dbReference type="AlphaFoldDB" id="A0A7J8F076"/>
<evidence type="ECO:0000256" key="14">
    <source>
        <dbReference type="PIRSR" id="PIRSR602402-1"/>
    </source>
</evidence>
<keyword evidence="7 16" id="KW-0256">Endoplasmic reticulum</keyword>
<evidence type="ECO:0000256" key="5">
    <source>
        <dbReference type="ARBA" id="ARBA00022617"/>
    </source>
</evidence>
<evidence type="ECO:0000313" key="19">
    <source>
        <dbReference type="Proteomes" id="UP000593571"/>
    </source>
</evidence>
<keyword evidence="10 14" id="KW-0408">Iron</keyword>
<evidence type="ECO:0000256" key="3">
    <source>
        <dbReference type="ARBA" id="ARBA00004406"/>
    </source>
</evidence>
<keyword evidence="5 14" id="KW-0349">Heme</keyword>
<dbReference type="PRINTS" id="PR00385">
    <property type="entry name" value="P450"/>
</dbReference>
<keyword evidence="19" id="KW-1185">Reference proteome</keyword>
<dbReference type="GO" id="GO:0050649">
    <property type="term" value="F:testosterone 6-beta-hydroxylase activity"/>
    <property type="evidence" value="ECO:0007669"/>
    <property type="project" value="TreeGrafter"/>
</dbReference>
<evidence type="ECO:0000313" key="18">
    <source>
        <dbReference type="EMBL" id="KAF6441158.1"/>
    </source>
</evidence>
<dbReference type="InterPro" id="IPR002402">
    <property type="entry name" value="Cyt_P450_E_grp-II"/>
</dbReference>
<evidence type="ECO:0000256" key="10">
    <source>
        <dbReference type="ARBA" id="ARBA00023004"/>
    </source>
</evidence>
<dbReference type="PANTHER" id="PTHR24302">
    <property type="entry name" value="CYTOCHROME P450 FAMILY 3"/>
    <property type="match status" value="1"/>
</dbReference>
<dbReference type="InterPro" id="IPR036396">
    <property type="entry name" value="Cyt_P450_sf"/>
</dbReference>
<evidence type="ECO:0000256" key="11">
    <source>
        <dbReference type="ARBA" id="ARBA00023033"/>
    </source>
</evidence>
<evidence type="ECO:0000256" key="7">
    <source>
        <dbReference type="ARBA" id="ARBA00022824"/>
    </source>
</evidence>
<evidence type="ECO:0000256" key="12">
    <source>
        <dbReference type="ARBA" id="ARBA00023136"/>
    </source>
</evidence>
<dbReference type="GO" id="GO:0070989">
    <property type="term" value="P:oxidative demethylation"/>
    <property type="evidence" value="ECO:0007669"/>
    <property type="project" value="TreeGrafter"/>
</dbReference>
<dbReference type="EMBL" id="JACASE010000008">
    <property type="protein sequence ID" value="KAF6441158.1"/>
    <property type="molecule type" value="Genomic_DNA"/>
</dbReference>
<comment type="subcellular location">
    <subcellularLocation>
        <location evidence="3 16">Endoplasmic reticulum membrane</location>
        <topology evidence="3">Peripheral membrane protein</topology>
    </subcellularLocation>
    <subcellularLocation>
        <location evidence="2 16">Microsome membrane</location>
        <topology evidence="2">Peripheral membrane protein</topology>
    </subcellularLocation>
</comment>
<dbReference type="InterPro" id="IPR001128">
    <property type="entry name" value="Cyt_P450"/>
</dbReference>
<feature type="transmembrane region" description="Helical" evidence="17">
    <location>
        <begin position="12"/>
        <end position="28"/>
    </location>
</feature>
<evidence type="ECO:0000256" key="1">
    <source>
        <dbReference type="ARBA" id="ARBA00001971"/>
    </source>
</evidence>
<comment type="caution">
    <text evidence="18">The sequence shown here is derived from an EMBL/GenBank/DDBJ whole genome shotgun (WGS) entry which is preliminary data.</text>
</comment>
<evidence type="ECO:0000256" key="16">
    <source>
        <dbReference type="RuleBase" id="RU368049"/>
    </source>
</evidence>
<dbReference type="GO" id="GO:0008202">
    <property type="term" value="P:steroid metabolic process"/>
    <property type="evidence" value="ECO:0007669"/>
    <property type="project" value="TreeGrafter"/>
</dbReference>
<evidence type="ECO:0000256" key="17">
    <source>
        <dbReference type="SAM" id="Phobius"/>
    </source>
</evidence>
<dbReference type="InterPro" id="IPR017972">
    <property type="entry name" value="Cyt_P450_CS"/>
</dbReference>
<keyword evidence="11 15" id="KW-0503">Monooxygenase</keyword>
<dbReference type="PRINTS" id="PR00464">
    <property type="entry name" value="EP450II"/>
</dbReference>
<keyword evidence="6 14" id="KW-0479">Metal-binding</keyword>
<sequence length="503" mass="57558">MDLIPSFSTETWVLLATSLVLLYLYGTYTHGIFKKLGIPGPTPLPFFGTILSYRKGIWDFDKKCYKKYGNMWGFYDGRQPVLAITDPDMIKTVLVKECYSVFTNRRFLGPVGMMKNAISLAEDEHWRRIRTLLSPTFSSGKLKEMFPIMSHYGDVLVRNMRKEAEKGKPISLKDIFGAYSMDVITSTSFGVNIDSLNNPQDPFVENIKKLTRFSFLDPLILSTILFPFLNPIFEALNICAFPKHATDFFSKSVQRMKESRLHDKQKHRVDLLQLMINSQNSEETDSHKAMSDMEIMTQSIMFIFAGYETTSSALSFLMYHLATHPDIQQKLQEEIDATFPNKAPPTYDALTQMEYLDMVLNESLRLFPIAGRIERMCKKDIEVNGVFIPKGTVVMVPSFALHRDSAYWPEPEEFRPERFSKKNKDSINPYIYLPFGNGPRNCIGMRFATMNIKLAAIRVLQNFSFKPCKETQIPLEIALQGIIQPRKPIVLKAELRDGTVSGA</sequence>
<dbReference type="GO" id="GO:0005506">
    <property type="term" value="F:iron ion binding"/>
    <property type="evidence" value="ECO:0007669"/>
    <property type="project" value="UniProtKB-UniRule"/>
</dbReference>
<reference evidence="18 19" key="1">
    <citation type="journal article" date="2020" name="Nature">
        <title>Six reference-quality genomes reveal evolution of bat adaptations.</title>
        <authorList>
            <person name="Jebb D."/>
            <person name="Huang Z."/>
            <person name="Pippel M."/>
            <person name="Hughes G.M."/>
            <person name="Lavrichenko K."/>
            <person name="Devanna P."/>
            <person name="Winkler S."/>
            <person name="Jermiin L.S."/>
            <person name="Skirmuntt E.C."/>
            <person name="Katzourakis A."/>
            <person name="Burkitt-Gray L."/>
            <person name="Ray D.A."/>
            <person name="Sullivan K.A.M."/>
            <person name="Roscito J.G."/>
            <person name="Kirilenko B.M."/>
            <person name="Davalos L.M."/>
            <person name="Corthals A.P."/>
            <person name="Power M.L."/>
            <person name="Jones G."/>
            <person name="Ransome R.D."/>
            <person name="Dechmann D.K.N."/>
            <person name="Locatelli A.G."/>
            <person name="Puechmaille S.J."/>
            <person name="Fedrigo O."/>
            <person name="Jarvis E.D."/>
            <person name="Hiller M."/>
            <person name="Vernes S.C."/>
            <person name="Myers E.W."/>
            <person name="Teeling E.C."/>
        </authorList>
    </citation>
    <scope>NUCLEOTIDE SEQUENCE [LARGE SCALE GENOMIC DNA]</scope>
    <source>
        <strain evidence="18">MRouAeg1</strain>
        <tissue evidence="18">Muscle</tissue>
    </source>
</reference>
<dbReference type="InterPro" id="IPR050705">
    <property type="entry name" value="Cytochrome_P450_3A"/>
</dbReference>
<dbReference type="GO" id="GO:0005789">
    <property type="term" value="C:endoplasmic reticulum membrane"/>
    <property type="evidence" value="ECO:0007669"/>
    <property type="project" value="UniProtKB-SubCell"/>
</dbReference>
<dbReference type="Gene3D" id="1.10.630.10">
    <property type="entry name" value="Cytochrome P450"/>
    <property type="match status" value="1"/>
</dbReference>
<dbReference type="PROSITE" id="PS00086">
    <property type="entry name" value="CYTOCHROME_P450"/>
    <property type="match status" value="1"/>
</dbReference>
<comment type="cofactor">
    <cofactor evidence="1 14 16">
        <name>heme</name>
        <dbReference type="ChEBI" id="CHEBI:30413"/>
    </cofactor>
</comment>
<evidence type="ECO:0000256" key="2">
    <source>
        <dbReference type="ARBA" id="ARBA00004174"/>
    </source>
</evidence>
<dbReference type="FunFam" id="1.10.630.10:FF:000096">
    <property type="entry name" value="Cytochrome P450 3A4"/>
    <property type="match status" value="1"/>
</dbReference>
<keyword evidence="12 17" id="KW-0472">Membrane</keyword>
<keyword evidence="8 16" id="KW-0492">Microsome</keyword>
<dbReference type="CDD" id="cd20650">
    <property type="entry name" value="CYP3A"/>
    <property type="match status" value="1"/>
</dbReference>
<evidence type="ECO:0000256" key="4">
    <source>
        <dbReference type="ARBA" id="ARBA00010617"/>
    </source>
</evidence>
<accession>A0A7J8F076</accession>
<organism evidence="18 19">
    <name type="scientific">Rousettus aegyptiacus</name>
    <name type="common">Egyptian fruit bat</name>
    <name type="synonym">Pteropus aegyptiacus</name>
    <dbReference type="NCBI Taxonomy" id="9407"/>
    <lineage>
        <taxon>Eukaryota</taxon>
        <taxon>Metazoa</taxon>
        <taxon>Chordata</taxon>
        <taxon>Craniata</taxon>
        <taxon>Vertebrata</taxon>
        <taxon>Euteleostomi</taxon>
        <taxon>Mammalia</taxon>
        <taxon>Eutheria</taxon>
        <taxon>Laurasiatheria</taxon>
        <taxon>Chiroptera</taxon>
        <taxon>Yinpterochiroptera</taxon>
        <taxon>Pteropodoidea</taxon>
        <taxon>Pteropodidae</taxon>
        <taxon>Rousettinae</taxon>
        <taxon>Rousettus</taxon>
    </lineage>
</organism>
<protein>
    <recommendedName>
        <fullName evidence="16">Cytochrome P450 3A</fullName>
        <ecNumber evidence="16">1.14.14.-</ecNumber>
    </recommendedName>
</protein>
<feature type="binding site" description="axial binding residue" evidence="14">
    <location>
        <position position="442"/>
    </location>
    <ligand>
        <name>heme</name>
        <dbReference type="ChEBI" id="CHEBI:30413"/>
    </ligand>
    <ligandPart>
        <name>Fe</name>
        <dbReference type="ChEBI" id="CHEBI:18248"/>
    </ligandPart>
</feature>
<evidence type="ECO:0000256" key="15">
    <source>
        <dbReference type="RuleBase" id="RU000461"/>
    </source>
</evidence>
<keyword evidence="17" id="KW-0812">Transmembrane</keyword>
<proteinExistence type="inferred from homology"/>
<evidence type="ECO:0000256" key="13">
    <source>
        <dbReference type="ARBA" id="ARBA00037347"/>
    </source>
</evidence>
<dbReference type="Pfam" id="PF00067">
    <property type="entry name" value="p450"/>
    <property type="match status" value="1"/>
</dbReference>
<dbReference type="PANTHER" id="PTHR24302:SF38">
    <property type="entry name" value="CYTOCHROME P450 3A5"/>
    <property type="match status" value="1"/>
</dbReference>
<evidence type="ECO:0000256" key="8">
    <source>
        <dbReference type="ARBA" id="ARBA00022848"/>
    </source>
</evidence>
<dbReference type="EC" id="1.14.14.-" evidence="16"/>
<dbReference type="PRINTS" id="PR01689">
    <property type="entry name" value="EP450IICYP3A"/>
</dbReference>
<comment type="similarity">
    <text evidence="4 15">Belongs to the cytochrome P450 family.</text>
</comment>
<dbReference type="InterPro" id="IPR008072">
    <property type="entry name" value="Cyt_P450_E_CYP3A"/>
</dbReference>
<comment type="function">
    <text evidence="13 16">Cytochromes P450 are a group of heme-thiolate monooxygenases. In liver microsomes, this enzyme is involved in an NADPH-dependent electron transport pathway. It oxidizes a variety of structurally unrelated compounds, including steroids, fatty acids, and xenobiotics.</text>
</comment>